<dbReference type="Gene3D" id="1.20.120.490">
    <property type="entry name" value="Hypothetical protein TM1646-like domain"/>
    <property type="match status" value="1"/>
</dbReference>
<dbReference type="SUPFAM" id="SSF158397">
    <property type="entry name" value="TM1646-like"/>
    <property type="match status" value="1"/>
</dbReference>
<feature type="compositionally biased region" description="Basic and acidic residues" evidence="1">
    <location>
        <begin position="1"/>
        <end position="14"/>
    </location>
</feature>
<keyword evidence="3" id="KW-1185">Reference proteome</keyword>
<evidence type="ECO:0000313" key="2">
    <source>
        <dbReference type="EMBL" id="SJZ87460.1"/>
    </source>
</evidence>
<gene>
    <name evidence="2" type="ORF">SAMN02745119_01867</name>
</gene>
<sequence>MKITDKNGVRDLRKGAQSTPAKKDGTGLFSLFSSELKTKQHEINNYNQDVTELRASLDAVGQALEQEPTIQNFKKFRELLSKLAKQVSSEAYRLEKVGGTPMNPRYYEIITVIDKEADKLYELVVKEQKDRMAITASVIGIKGLVVDLLT</sequence>
<accession>A0A1T4P7A0</accession>
<proteinExistence type="predicted"/>
<dbReference type="Proteomes" id="UP000190102">
    <property type="component" value="Unassembled WGS sequence"/>
</dbReference>
<dbReference type="STRING" id="115783.SAMN02745119_01867"/>
<dbReference type="AlphaFoldDB" id="A0A1T4P7A0"/>
<evidence type="ECO:0008006" key="4">
    <source>
        <dbReference type="Google" id="ProtNLM"/>
    </source>
</evidence>
<dbReference type="RefSeq" id="WP_078790156.1">
    <property type="nucleotide sequence ID" value="NZ_FUWR01000009.1"/>
</dbReference>
<dbReference type="InterPro" id="IPR005585">
    <property type="entry name" value="DUF327"/>
</dbReference>
<dbReference type="InterPro" id="IPR024042">
    <property type="entry name" value="TM1646-like_dom_sf"/>
</dbReference>
<protein>
    <recommendedName>
        <fullName evidence="4">DUF327 domain-containing protein</fullName>
    </recommendedName>
</protein>
<evidence type="ECO:0000256" key="1">
    <source>
        <dbReference type="SAM" id="MobiDB-lite"/>
    </source>
</evidence>
<dbReference type="EMBL" id="FUWR01000009">
    <property type="protein sequence ID" value="SJZ87460.1"/>
    <property type="molecule type" value="Genomic_DNA"/>
</dbReference>
<organism evidence="2 3">
    <name type="scientific">Trichlorobacter thiogenes</name>
    <dbReference type="NCBI Taxonomy" id="115783"/>
    <lineage>
        <taxon>Bacteria</taxon>
        <taxon>Pseudomonadati</taxon>
        <taxon>Thermodesulfobacteriota</taxon>
        <taxon>Desulfuromonadia</taxon>
        <taxon>Geobacterales</taxon>
        <taxon>Geobacteraceae</taxon>
        <taxon>Trichlorobacter</taxon>
    </lineage>
</organism>
<evidence type="ECO:0000313" key="3">
    <source>
        <dbReference type="Proteomes" id="UP000190102"/>
    </source>
</evidence>
<dbReference type="OrthoDB" id="5396434at2"/>
<reference evidence="3" key="1">
    <citation type="submission" date="2017-02" db="EMBL/GenBank/DDBJ databases">
        <authorList>
            <person name="Varghese N."/>
            <person name="Submissions S."/>
        </authorList>
    </citation>
    <scope>NUCLEOTIDE SEQUENCE [LARGE SCALE GENOMIC DNA]</scope>
    <source>
        <strain evidence="3">ATCC BAA-34</strain>
    </source>
</reference>
<feature type="region of interest" description="Disordered" evidence="1">
    <location>
        <begin position="1"/>
        <end position="21"/>
    </location>
</feature>
<dbReference type="Pfam" id="PF03885">
    <property type="entry name" value="DUF327"/>
    <property type="match status" value="1"/>
</dbReference>
<name>A0A1T4P7A0_9BACT</name>